<dbReference type="Proteomes" id="UP001565200">
    <property type="component" value="Unassembled WGS sequence"/>
</dbReference>
<dbReference type="Gene3D" id="3.90.550.10">
    <property type="entry name" value="Spore Coat Polysaccharide Biosynthesis Protein SpsA, Chain A"/>
    <property type="match status" value="1"/>
</dbReference>
<dbReference type="PANTHER" id="PTHR22916:SF3">
    <property type="entry name" value="UDP-GLCNAC:BETAGAL BETA-1,3-N-ACETYLGLUCOSAMINYLTRANSFERASE-LIKE PROTEIN 1"/>
    <property type="match status" value="1"/>
</dbReference>
<dbReference type="InterPro" id="IPR001173">
    <property type="entry name" value="Glyco_trans_2-like"/>
</dbReference>
<dbReference type="InterPro" id="IPR029044">
    <property type="entry name" value="Nucleotide-diphossugar_trans"/>
</dbReference>
<sequence length="316" mass="37270">MKKPLVAIWTMTYNHCNYIKKCLDGIVQQKTNFKFVALIHDDCSIDGTIEIIREYANKYPQIIKPIYEAENQYKKHDGSLDIIKRNALVDIDAKYIAMCEGDDYWTDPYKLQKQVSFLEAHPDYAMCYTRVKQYKQCISKYINDFGGPLETFDDILQNNTIPTLSVLMRFDVYMSYLKEIKPECKGWSMGDYPVWLYFSAMSKIKFIPDTTGTYRILPNSLSHCEEKIKMINFGLCYREIAHYFSLTYSNKQMQKITKNNLDWILFIKYCFINECDNAKKVARDALFSKQNSYLKNILFLIGIFSPTIVKRIYSWH</sequence>
<evidence type="ECO:0000313" key="3">
    <source>
        <dbReference type="Proteomes" id="UP001565200"/>
    </source>
</evidence>
<dbReference type="EC" id="2.4.-.-" evidence="2"/>
<proteinExistence type="predicted"/>
<organism evidence="2 3">
    <name type="scientific">Heminiphilus faecis</name>
    <dbReference type="NCBI Taxonomy" id="2601703"/>
    <lineage>
        <taxon>Bacteria</taxon>
        <taxon>Pseudomonadati</taxon>
        <taxon>Bacteroidota</taxon>
        <taxon>Bacteroidia</taxon>
        <taxon>Bacteroidales</taxon>
        <taxon>Muribaculaceae</taxon>
        <taxon>Heminiphilus</taxon>
    </lineage>
</organism>
<dbReference type="SUPFAM" id="SSF53448">
    <property type="entry name" value="Nucleotide-diphospho-sugar transferases"/>
    <property type="match status" value="1"/>
</dbReference>
<dbReference type="GO" id="GO:0016757">
    <property type="term" value="F:glycosyltransferase activity"/>
    <property type="evidence" value="ECO:0007669"/>
    <property type="project" value="UniProtKB-KW"/>
</dbReference>
<gene>
    <name evidence="2" type="ORF">AAK873_13620</name>
</gene>
<protein>
    <submittedName>
        <fullName evidence="2">Glycosyltransferase</fullName>
        <ecNumber evidence="2">2.4.-.-</ecNumber>
    </submittedName>
</protein>
<dbReference type="RefSeq" id="WP_205523774.1">
    <property type="nucleotide sequence ID" value="NZ_JBCLPP010000066.1"/>
</dbReference>
<keyword evidence="2" id="KW-0808">Transferase</keyword>
<keyword evidence="3" id="KW-1185">Reference proteome</keyword>
<evidence type="ECO:0000259" key="1">
    <source>
        <dbReference type="Pfam" id="PF00535"/>
    </source>
</evidence>
<feature type="domain" description="Glycosyltransferase 2-like" evidence="1">
    <location>
        <begin position="11"/>
        <end position="135"/>
    </location>
</feature>
<accession>A0ABV4CZ55</accession>
<reference evidence="2 3" key="1">
    <citation type="submission" date="2024-03" db="EMBL/GenBank/DDBJ databases">
        <title>Mouse gut bacterial collection (mGBC) of GemPharmatech.</title>
        <authorList>
            <person name="He Y."/>
            <person name="Dong L."/>
            <person name="Wu D."/>
            <person name="Gao X."/>
            <person name="Lin Z."/>
        </authorList>
    </citation>
    <scope>NUCLEOTIDE SEQUENCE [LARGE SCALE GENOMIC DNA]</scope>
    <source>
        <strain evidence="2 3">54-13</strain>
    </source>
</reference>
<name>A0ABV4CZ55_9BACT</name>
<dbReference type="PANTHER" id="PTHR22916">
    <property type="entry name" value="GLYCOSYLTRANSFERASE"/>
    <property type="match status" value="1"/>
</dbReference>
<dbReference type="EMBL" id="JBCLPP010000066">
    <property type="protein sequence ID" value="MEY8246641.1"/>
    <property type="molecule type" value="Genomic_DNA"/>
</dbReference>
<comment type="caution">
    <text evidence="2">The sequence shown here is derived from an EMBL/GenBank/DDBJ whole genome shotgun (WGS) entry which is preliminary data.</text>
</comment>
<evidence type="ECO:0000313" key="2">
    <source>
        <dbReference type="EMBL" id="MEY8246641.1"/>
    </source>
</evidence>
<keyword evidence="2" id="KW-0328">Glycosyltransferase</keyword>
<dbReference type="Pfam" id="PF00535">
    <property type="entry name" value="Glycos_transf_2"/>
    <property type="match status" value="1"/>
</dbReference>